<feature type="compositionally biased region" description="Acidic residues" evidence="1">
    <location>
        <begin position="634"/>
        <end position="645"/>
    </location>
</feature>
<organism evidence="2 3">
    <name type="scientific">Xylaria flabelliformis</name>
    <dbReference type="NCBI Taxonomy" id="2512241"/>
    <lineage>
        <taxon>Eukaryota</taxon>
        <taxon>Fungi</taxon>
        <taxon>Dikarya</taxon>
        <taxon>Ascomycota</taxon>
        <taxon>Pezizomycotina</taxon>
        <taxon>Sordariomycetes</taxon>
        <taxon>Xylariomycetidae</taxon>
        <taxon>Xylariales</taxon>
        <taxon>Xylariaceae</taxon>
        <taxon>Xylaria</taxon>
    </lineage>
</organism>
<feature type="region of interest" description="Disordered" evidence="1">
    <location>
        <begin position="615"/>
        <end position="690"/>
    </location>
</feature>
<accession>A0A553I557</accession>
<gene>
    <name evidence="2" type="ORF">FHL15_003672</name>
</gene>
<evidence type="ECO:0000313" key="2">
    <source>
        <dbReference type="EMBL" id="TRX95341.1"/>
    </source>
</evidence>
<evidence type="ECO:0008006" key="4">
    <source>
        <dbReference type="Google" id="ProtNLM"/>
    </source>
</evidence>
<dbReference type="PANTHER" id="PTHR37287">
    <property type="entry name" value="INO EIGHTY SUBUNIT 1"/>
    <property type="match status" value="1"/>
</dbReference>
<keyword evidence="3" id="KW-1185">Reference proteome</keyword>
<feature type="compositionally biased region" description="Polar residues" evidence="1">
    <location>
        <begin position="620"/>
        <end position="631"/>
    </location>
</feature>
<feature type="region of interest" description="Disordered" evidence="1">
    <location>
        <begin position="388"/>
        <end position="414"/>
    </location>
</feature>
<proteinExistence type="predicted"/>
<dbReference type="GO" id="GO:0031011">
    <property type="term" value="C:Ino80 complex"/>
    <property type="evidence" value="ECO:0007669"/>
    <property type="project" value="InterPro"/>
</dbReference>
<feature type="region of interest" description="Disordered" evidence="1">
    <location>
        <begin position="1"/>
        <end position="73"/>
    </location>
</feature>
<dbReference type="EMBL" id="VFLP01000016">
    <property type="protein sequence ID" value="TRX95341.1"/>
    <property type="molecule type" value="Genomic_DNA"/>
</dbReference>
<evidence type="ECO:0000313" key="3">
    <source>
        <dbReference type="Proteomes" id="UP000319160"/>
    </source>
</evidence>
<feature type="compositionally biased region" description="Polar residues" evidence="1">
    <location>
        <begin position="1"/>
        <end position="25"/>
    </location>
</feature>
<evidence type="ECO:0000256" key="1">
    <source>
        <dbReference type="SAM" id="MobiDB-lite"/>
    </source>
</evidence>
<comment type="caution">
    <text evidence="2">The sequence shown here is derived from an EMBL/GenBank/DDBJ whole genome shotgun (WGS) entry which is preliminary data.</text>
</comment>
<feature type="compositionally biased region" description="Acidic residues" evidence="1">
    <location>
        <begin position="681"/>
        <end position="690"/>
    </location>
</feature>
<reference evidence="3" key="1">
    <citation type="submission" date="2019-06" db="EMBL/GenBank/DDBJ databases">
        <title>Draft genome sequence of the griseofulvin-producing fungus Xylaria cubensis strain G536.</title>
        <authorList>
            <person name="Mead M.E."/>
            <person name="Raja H.A."/>
            <person name="Steenwyk J.L."/>
            <person name="Knowles S.L."/>
            <person name="Oberlies N.H."/>
            <person name="Rokas A."/>
        </authorList>
    </citation>
    <scope>NUCLEOTIDE SEQUENCE [LARGE SCALE GENOMIC DNA]</scope>
    <source>
        <strain evidence="3">G536</strain>
    </source>
</reference>
<name>A0A553I557_9PEZI</name>
<feature type="compositionally biased region" description="Low complexity" evidence="1">
    <location>
        <begin position="435"/>
        <end position="446"/>
    </location>
</feature>
<feature type="region of interest" description="Disordered" evidence="1">
    <location>
        <begin position="434"/>
        <end position="457"/>
    </location>
</feature>
<dbReference type="InterPro" id="IPR038014">
    <property type="entry name" value="Ies1"/>
</dbReference>
<dbReference type="PANTHER" id="PTHR37287:SF1">
    <property type="entry name" value="INO EIGHTY SUBUNIT 1"/>
    <property type="match status" value="1"/>
</dbReference>
<feature type="compositionally biased region" description="Gly residues" evidence="1">
    <location>
        <begin position="60"/>
        <end position="73"/>
    </location>
</feature>
<dbReference type="STRING" id="2512241.A0A553I557"/>
<dbReference type="AlphaFoldDB" id="A0A553I557"/>
<dbReference type="Proteomes" id="UP000319160">
    <property type="component" value="Unassembled WGS sequence"/>
</dbReference>
<feature type="compositionally biased region" description="Acidic residues" evidence="1">
    <location>
        <begin position="654"/>
        <end position="673"/>
    </location>
</feature>
<dbReference type="OrthoDB" id="5413003at2759"/>
<sequence length="690" mass="76410">MTSMASMASSRGSPGQWSPRSSTGGTPRDGTPDVNLDSSMIGPDSTHGTKRKSRASTAAAGGGGSGGAGGGGSFPVVGKIRHLKKEDGEPLWRRDIQYDFLRAVFDDETKVFTNSYEPGNSEKQSFADLYIDTMARSSKTSKVLRDKLLSDREAAKGMAMVCLLVNVGRMNTTLNFFPEMRAQLRTYHAIPSLQAHQDASAYKQLQDAPRLKSILKGAAEDRPEPHDLAEFKNLKSPRSNPVNLIFLICSQASQVAELHFPSGGEFHDLVMKTNYTSKSRAKAFLWLMWQYLESDFTEEGCEENPFGAGVDYELGLANQGVPRMEEMTAEEEARENIDSPEEVEFGREKQSHRAKIIAADQAYVVDSQTKRGSRAKLLVEDSPSAAILPRIRPSKHESDLDSTRSTPPPRALSRLGINSTVRRGGASLKYQVFDASSPAGPGSHPPEGIVPRKPRPPTAHQLAVERNRNQRVEYILDRGLRRQHHISRKTRRQEGVLIRTKRRLDAMADPFIDSDEEDLRTHISSRSLFRDRGFGGLCQLAQEEDNFGEEPASYAAAVRRANRRLKRWDGRRDLGIIPPRKRRTLVQISDEPLPDPIMELERLASPDKGQVKKVRANGKASVNGSFHTTNGDVTMEDADDLDDVDKELLGIDSGAEEPEGMAEGKDEDEELDEVDKTLLGLDEDEDTEST</sequence>
<protein>
    <recommendedName>
        <fullName evidence="4">INO80 chromatin remodeling complex Ies1</fullName>
    </recommendedName>
</protein>